<evidence type="ECO:0000256" key="7">
    <source>
        <dbReference type="SAM" id="SignalP"/>
    </source>
</evidence>
<feature type="transmembrane region" description="Helical" evidence="6">
    <location>
        <begin position="84"/>
        <end position="104"/>
    </location>
</feature>
<dbReference type="EMBL" id="KI669513">
    <property type="protein sequence ID" value="OCF31082.1"/>
    <property type="molecule type" value="Genomic_DNA"/>
</dbReference>
<evidence type="ECO:0000256" key="3">
    <source>
        <dbReference type="ARBA" id="ARBA00022989"/>
    </source>
</evidence>
<feature type="signal peptide" evidence="7">
    <location>
        <begin position="1"/>
        <end position="26"/>
    </location>
</feature>
<proteinExistence type="predicted"/>
<feature type="chain" id="PRO_5008627070" evidence="7">
    <location>
        <begin position="27"/>
        <end position="355"/>
    </location>
</feature>
<dbReference type="OrthoDB" id="3358017at2759"/>
<feature type="transmembrane region" description="Helical" evidence="6">
    <location>
        <begin position="57"/>
        <end position="77"/>
    </location>
</feature>
<protein>
    <submittedName>
        <fullName evidence="8">Integral membrane protein</fullName>
    </submittedName>
</protein>
<feature type="transmembrane region" description="Helical" evidence="6">
    <location>
        <begin position="235"/>
        <end position="252"/>
    </location>
</feature>
<gene>
    <name evidence="8" type="ORF">I316_07213</name>
</gene>
<evidence type="ECO:0000256" key="4">
    <source>
        <dbReference type="ARBA" id="ARBA00023136"/>
    </source>
</evidence>
<dbReference type="Proteomes" id="UP000092666">
    <property type="component" value="Unassembled WGS sequence"/>
</dbReference>
<accession>A0A1B9GJ22</accession>
<sequence>MARSSVSNTVLLSVLAVCAVAVQVEAKRDERLCAADPYADPSTDRCNPLRYIPNKAINITAAVLYFIVAAILTFWAFRKRANYFLCLVIGAWFEGLGLVLRVAFRNNPHSTGLYIVCYLFVVLSPCAFLAGDYILLGRLVSYLDANRHLRPLRANLVSWTFIISDIATFLIQAAGGGLSISDNIKTAQAGGNIFLAGIAAQLASFILFSGMWIVFGVRAYKDDKELWNRPGWKSLYWAMGFTCICFIIRSIFRTVELSEGYIGYLATHERYYLGLDTLPLLLGIATYCYFWPGKYLHFPRNGSIGGIEEQGVPMEEGGGRGQIVTGAGNGDGLNSGSGSTTASDGEIRRGSAEKA</sequence>
<keyword evidence="9" id="KW-1185">Reference proteome</keyword>
<feature type="transmembrane region" description="Helical" evidence="6">
    <location>
        <begin position="156"/>
        <end position="181"/>
    </location>
</feature>
<feature type="transmembrane region" description="Helical" evidence="6">
    <location>
        <begin position="272"/>
        <end position="290"/>
    </location>
</feature>
<feature type="compositionally biased region" description="Basic and acidic residues" evidence="5">
    <location>
        <begin position="345"/>
        <end position="355"/>
    </location>
</feature>
<dbReference type="PANTHER" id="PTHR31465:SF1">
    <property type="entry name" value="PROTEIN RTA1-RELATED"/>
    <property type="match status" value="1"/>
</dbReference>
<dbReference type="STRING" id="1296120.A0A1B9GJ22"/>
<comment type="subcellular location">
    <subcellularLocation>
        <location evidence="1">Membrane</location>
        <topology evidence="1">Multi-pass membrane protein</topology>
    </subcellularLocation>
</comment>
<dbReference type="AlphaFoldDB" id="A0A1B9GJ22"/>
<evidence type="ECO:0000256" key="2">
    <source>
        <dbReference type="ARBA" id="ARBA00022692"/>
    </source>
</evidence>
<feature type="transmembrane region" description="Helical" evidence="6">
    <location>
        <begin position="193"/>
        <end position="215"/>
    </location>
</feature>
<evidence type="ECO:0000256" key="5">
    <source>
        <dbReference type="SAM" id="MobiDB-lite"/>
    </source>
</evidence>
<evidence type="ECO:0000256" key="1">
    <source>
        <dbReference type="ARBA" id="ARBA00004141"/>
    </source>
</evidence>
<dbReference type="PANTHER" id="PTHR31465">
    <property type="entry name" value="PROTEIN RTA1-RELATED"/>
    <property type="match status" value="1"/>
</dbReference>
<dbReference type="GO" id="GO:0016020">
    <property type="term" value="C:membrane"/>
    <property type="evidence" value="ECO:0007669"/>
    <property type="project" value="UniProtKB-SubCell"/>
</dbReference>
<evidence type="ECO:0000313" key="8">
    <source>
        <dbReference type="EMBL" id="OCF31082.1"/>
    </source>
</evidence>
<dbReference type="Pfam" id="PF04479">
    <property type="entry name" value="RTA1"/>
    <property type="match status" value="1"/>
</dbReference>
<keyword evidence="3 6" id="KW-1133">Transmembrane helix</keyword>
<keyword evidence="4 6" id="KW-0472">Membrane</keyword>
<reference evidence="8 9" key="1">
    <citation type="submission" date="2013-07" db="EMBL/GenBank/DDBJ databases">
        <title>The Genome Sequence of Cryptococcus heveanensis BCC8398.</title>
        <authorList>
            <consortium name="The Broad Institute Genome Sequencing Platform"/>
            <person name="Cuomo C."/>
            <person name="Litvintseva A."/>
            <person name="Chen Y."/>
            <person name="Heitman J."/>
            <person name="Sun S."/>
            <person name="Springer D."/>
            <person name="Dromer F."/>
            <person name="Young S.K."/>
            <person name="Zeng Q."/>
            <person name="Gargeya S."/>
            <person name="Fitzgerald M."/>
            <person name="Abouelleil A."/>
            <person name="Alvarado L."/>
            <person name="Berlin A.M."/>
            <person name="Chapman S.B."/>
            <person name="Dewar J."/>
            <person name="Goldberg J."/>
            <person name="Griggs A."/>
            <person name="Gujja S."/>
            <person name="Hansen M."/>
            <person name="Howarth C."/>
            <person name="Imamovic A."/>
            <person name="Larimer J."/>
            <person name="McCowan C."/>
            <person name="Murphy C."/>
            <person name="Pearson M."/>
            <person name="Priest M."/>
            <person name="Roberts A."/>
            <person name="Saif S."/>
            <person name="Shea T."/>
            <person name="Sykes S."/>
            <person name="Wortman J."/>
            <person name="Nusbaum C."/>
            <person name="Birren B."/>
        </authorList>
    </citation>
    <scope>NUCLEOTIDE SEQUENCE [LARGE SCALE GENOMIC DNA]</scope>
    <source>
        <strain evidence="8 9">BCC8398</strain>
    </source>
</reference>
<keyword evidence="2 6" id="KW-0812">Transmembrane</keyword>
<organism evidence="8 9">
    <name type="scientific">Kwoniella heveanensis BCC8398</name>
    <dbReference type="NCBI Taxonomy" id="1296120"/>
    <lineage>
        <taxon>Eukaryota</taxon>
        <taxon>Fungi</taxon>
        <taxon>Dikarya</taxon>
        <taxon>Basidiomycota</taxon>
        <taxon>Agaricomycotina</taxon>
        <taxon>Tremellomycetes</taxon>
        <taxon>Tremellales</taxon>
        <taxon>Cryptococcaceae</taxon>
        <taxon>Kwoniella</taxon>
    </lineage>
</organism>
<reference evidence="9" key="2">
    <citation type="submission" date="2013-12" db="EMBL/GenBank/DDBJ databases">
        <title>Evolution of pathogenesis and genome organization in the Tremellales.</title>
        <authorList>
            <person name="Cuomo C."/>
            <person name="Litvintseva A."/>
            <person name="Heitman J."/>
            <person name="Chen Y."/>
            <person name="Sun S."/>
            <person name="Springer D."/>
            <person name="Dromer F."/>
            <person name="Young S."/>
            <person name="Zeng Q."/>
            <person name="Chapman S."/>
            <person name="Gujja S."/>
            <person name="Saif S."/>
            <person name="Birren B."/>
        </authorList>
    </citation>
    <scope>NUCLEOTIDE SEQUENCE [LARGE SCALE GENOMIC DNA]</scope>
    <source>
        <strain evidence="9">BCC8398</strain>
    </source>
</reference>
<feature type="transmembrane region" description="Helical" evidence="6">
    <location>
        <begin position="110"/>
        <end position="135"/>
    </location>
</feature>
<feature type="region of interest" description="Disordered" evidence="5">
    <location>
        <begin position="315"/>
        <end position="355"/>
    </location>
</feature>
<dbReference type="InterPro" id="IPR007568">
    <property type="entry name" value="RTA1"/>
</dbReference>
<evidence type="ECO:0000313" key="9">
    <source>
        <dbReference type="Proteomes" id="UP000092666"/>
    </source>
</evidence>
<name>A0A1B9GJ22_9TREE</name>
<keyword evidence="7" id="KW-0732">Signal</keyword>
<evidence type="ECO:0000256" key="6">
    <source>
        <dbReference type="SAM" id="Phobius"/>
    </source>
</evidence>